<dbReference type="PANTHER" id="PTHR36057">
    <property type="match status" value="1"/>
</dbReference>
<dbReference type="PATRIC" id="fig|631454.5.peg.1279"/>
<keyword evidence="2" id="KW-1185">Reference proteome</keyword>
<dbReference type="STRING" id="631454.N177_1294"/>
<organism evidence="1 2">
    <name type="scientific">Lutibaculum baratangense AMV1</name>
    <dbReference type="NCBI Taxonomy" id="631454"/>
    <lineage>
        <taxon>Bacteria</taxon>
        <taxon>Pseudomonadati</taxon>
        <taxon>Pseudomonadota</taxon>
        <taxon>Alphaproteobacteria</taxon>
        <taxon>Hyphomicrobiales</taxon>
        <taxon>Tepidamorphaceae</taxon>
        <taxon>Lutibaculum</taxon>
    </lineage>
</organism>
<dbReference type="InterPro" id="IPR010634">
    <property type="entry name" value="DUF1223"/>
</dbReference>
<gene>
    <name evidence="1" type="ORF">N177_1294</name>
</gene>
<comment type="caution">
    <text evidence="1">The sequence shown here is derived from an EMBL/GenBank/DDBJ whole genome shotgun (WGS) entry which is preliminary data.</text>
</comment>
<dbReference type="AlphaFoldDB" id="V4RKY5"/>
<evidence type="ECO:0000313" key="1">
    <source>
        <dbReference type="EMBL" id="ESR25959.1"/>
    </source>
</evidence>
<dbReference type="PANTHER" id="PTHR36057:SF1">
    <property type="entry name" value="LIPOPROTEIN LIPID ATTACHMENT SITE-LIKE PROTEIN, PUTATIVE (DUF1223)-RELATED"/>
    <property type="match status" value="1"/>
</dbReference>
<dbReference type="InterPro" id="IPR036249">
    <property type="entry name" value="Thioredoxin-like_sf"/>
</dbReference>
<dbReference type="RefSeq" id="WP_023431439.1">
    <property type="nucleotide sequence ID" value="NZ_AWXZ01000017.1"/>
</dbReference>
<dbReference type="Proteomes" id="UP000017819">
    <property type="component" value="Unassembled WGS sequence"/>
</dbReference>
<dbReference type="SUPFAM" id="SSF52833">
    <property type="entry name" value="Thioredoxin-like"/>
    <property type="match status" value="1"/>
</dbReference>
<dbReference type="eggNOG" id="COG5429">
    <property type="taxonomic scope" value="Bacteria"/>
</dbReference>
<accession>V4RKY5</accession>
<evidence type="ECO:0000313" key="2">
    <source>
        <dbReference type="Proteomes" id="UP000017819"/>
    </source>
</evidence>
<dbReference type="EMBL" id="AWXZ01000017">
    <property type="protein sequence ID" value="ESR25959.1"/>
    <property type="molecule type" value="Genomic_DNA"/>
</dbReference>
<sequence>MFRIAGALILIVLLQGQAAAGERFSVMELFTSQGCSSCPPADELLAEFAERDDVLALSLPIDYWDYIGWKDTLASPAFSARQRAYAKARGDREVYTPQVVVNGADHRVGSDRQALLDALGKTSDESPVSVEASAGETKARVTVGSGSAAAKAIVLLIVFDPEATVKIGRGENAGQTITYRNVVKKIVRLGEWRGTAKTYSFTLPPEGLRCAVLVQLGTEEKLGRVLGAARL</sequence>
<protein>
    <recommendedName>
        <fullName evidence="3">DUF1223 domain-containing protein</fullName>
    </recommendedName>
</protein>
<evidence type="ECO:0008006" key="3">
    <source>
        <dbReference type="Google" id="ProtNLM"/>
    </source>
</evidence>
<dbReference type="OrthoDB" id="9808254at2"/>
<reference evidence="1 2" key="1">
    <citation type="journal article" date="2014" name="Genome Announc.">
        <title>Draft Genome Sequence of Lutibaculum baratangense Strain AMV1T, Isolated from a Mud Volcano in Andamans, India.</title>
        <authorList>
            <person name="Singh A."/>
            <person name="Sreenivas A."/>
            <person name="Sathyanarayana Reddy G."/>
            <person name="Pinnaka A.K."/>
            <person name="Shivaji S."/>
        </authorList>
    </citation>
    <scope>NUCLEOTIDE SEQUENCE [LARGE SCALE GENOMIC DNA]</scope>
    <source>
        <strain evidence="1 2">AMV1</strain>
    </source>
</reference>
<dbReference type="Pfam" id="PF06764">
    <property type="entry name" value="DUF1223"/>
    <property type="match status" value="1"/>
</dbReference>
<proteinExistence type="predicted"/>
<name>V4RKY5_9HYPH</name>